<dbReference type="Proteomes" id="UP000032900">
    <property type="component" value="Unassembled WGS sequence"/>
</dbReference>
<reference evidence="4 5" key="1">
    <citation type="journal article" date="2015" name="Microbes Environ.">
        <title>Distribution and evolution of nitrogen fixation genes in the phylum bacteroidetes.</title>
        <authorList>
            <person name="Inoue J."/>
            <person name="Oshima K."/>
            <person name="Suda W."/>
            <person name="Sakamoto M."/>
            <person name="Iino T."/>
            <person name="Noda S."/>
            <person name="Hongoh Y."/>
            <person name="Hattori M."/>
            <person name="Ohkuma M."/>
        </authorList>
    </citation>
    <scope>NUCLEOTIDE SEQUENCE [LARGE SCALE GENOMIC DNA]</scope>
    <source>
        <strain evidence="4">JCM 15548</strain>
    </source>
</reference>
<evidence type="ECO:0000256" key="1">
    <source>
        <dbReference type="SAM" id="MobiDB-lite"/>
    </source>
</evidence>
<comment type="caution">
    <text evidence="4">The sequence shown here is derived from an EMBL/GenBank/DDBJ whole genome shotgun (WGS) entry which is preliminary data.</text>
</comment>
<protein>
    <recommendedName>
        <fullName evidence="3">CCDC81-like prokaryotic HU domain-containing protein</fullName>
    </recommendedName>
</protein>
<dbReference type="InterPro" id="IPR041268">
    <property type="entry name" value="HU-CCDC81_bac_2"/>
</dbReference>
<feature type="domain" description="CCDC81-like prokaryotic HU" evidence="3">
    <location>
        <begin position="44"/>
        <end position="102"/>
    </location>
</feature>
<sequence length="325" mass="35933">MENYLLELIRENNRIIIPNFGAFIVSREKGQNILFNNFLSFNDGLLISHICAVEGVDSATAAQKVEDYVARINHTLDEKGLFEIEGIGRFTKDDSGVLRFEQVLADEDEGPQDEAPLTSAGTQVNRGSDDGDLLDLDPSGVEEVPSNTPPPPAQEDRNHRTMDEPAPYSAGSAMAGIPSLQEVDHSTKDIPERPASEDHVYIKKEDRKGPVGLIVLILLILLLLVGSTLWFFTGVFDEFKNRAKQEAAETEQVDVPEITEEPPAEEEIGFVEEEVVEEPVVVSTRQHHIIVGSFRDEAKAQEQMNTLLGKGYETAPFCPMKADTC</sequence>
<evidence type="ECO:0000259" key="3">
    <source>
        <dbReference type="Pfam" id="PF18175"/>
    </source>
</evidence>
<dbReference type="OrthoDB" id="1120137at2"/>
<name>A0A0E9LSX6_9BACT</name>
<dbReference type="RefSeq" id="WP_062122200.1">
    <property type="nucleotide sequence ID" value="NZ_BAZW01000002.1"/>
</dbReference>
<gene>
    <name evidence="4" type="ORF">JCM15548_1468</name>
</gene>
<accession>A0A0E9LSX6</accession>
<proteinExistence type="predicted"/>
<dbReference type="STRING" id="1236989.JCM15548_1468"/>
<evidence type="ECO:0000256" key="2">
    <source>
        <dbReference type="SAM" id="Phobius"/>
    </source>
</evidence>
<evidence type="ECO:0000313" key="5">
    <source>
        <dbReference type="Proteomes" id="UP000032900"/>
    </source>
</evidence>
<keyword evidence="2" id="KW-0472">Membrane</keyword>
<keyword evidence="2" id="KW-1133">Transmembrane helix</keyword>
<keyword evidence="2" id="KW-0812">Transmembrane</keyword>
<evidence type="ECO:0000313" key="4">
    <source>
        <dbReference type="EMBL" id="GAO28383.1"/>
    </source>
</evidence>
<feature type="compositionally biased region" description="Basic and acidic residues" evidence="1">
    <location>
        <begin position="154"/>
        <end position="163"/>
    </location>
</feature>
<keyword evidence="5" id="KW-1185">Reference proteome</keyword>
<feature type="transmembrane region" description="Helical" evidence="2">
    <location>
        <begin position="211"/>
        <end position="232"/>
    </location>
</feature>
<feature type="region of interest" description="Disordered" evidence="1">
    <location>
        <begin position="105"/>
        <end position="173"/>
    </location>
</feature>
<dbReference type="Pfam" id="PF18175">
    <property type="entry name" value="HU-CCDC81_bac_2"/>
    <property type="match status" value="1"/>
</dbReference>
<organism evidence="4 5">
    <name type="scientific">Geofilum rubicundum JCM 15548</name>
    <dbReference type="NCBI Taxonomy" id="1236989"/>
    <lineage>
        <taxon>Bacteria</taxon>
        <taxon>Pseudomonadati</taxon>
        <taxon>Bacteroidota</taxon>
        <taxon>Bacteroidia</taxon>
        <taxon>Marinilabiliales</taxon>
        <taxon>Marinilabiliaceae</taxon>
        <taxon>Geofilum</taxon>
    </lineage>
</organism>
<dbReference type="AlphaFoldDB" id="A0A0E9LSX6"/>
<dbReference type="EMBL" id="BAZW01000002">
    <property type="protein sequence ID" value="GAO28383.1"/>
    <property type="molecule type" value="Genomic_DNA"/>
</dbReference>